<evidence type="ECO:0000256" key="1">
    <source>
        <dbReference type="SAM" id="SignalP"/>
    </source>
</evidence>
<sequence>MQRMTSGFLAASLVMLTLPVRAADIESVPVEAIFATSSGFWEESPADVAQDSRPRKGYYKLIALRQPDRTAKVYLQQVAVSDTGLALVESVELEELSALRPYVTDIRPESSNGVTTQPGLFASVFLKTDPAQREPETWTVLIDDLGEIRVERATN</sequence>
<feature type="signal peptide" evidence="1">
    <location>
        <begin position="1"/>
        <end position="22"/>
    </location>
</feature>
<keyword evidence="3" id="KW-1185">Reference proteome</keyword>
<proteinExistence type="predicted"/>
<evidence type="ECO:0000313" key="3">
    <source>
        <dbReference type="Proteomes" id="UP000584824"/>
    </source>
</evidence>
<protein>
    <submittedName>
        <fullName evidence="2">Uncharacterized protein</fullName>
    </submittedName>
</protein>
<dbReference type="AlphaFoldDB" id="A0A7W6P0J8"/>
<dbReference type="RefSeq" id="WP_370686306.1">
    <property type="nucleotide sequence ID" value="NZ_JACIDU010000004.1"/>
</dbReference>
<gene>
    <name evidence="2" type="ORF">GGQ66_001405</name>
</gene>
<accession>A0A7W6P0J8</accession>
<feature type="chain" id="PRO_5031071017" evidence="1">
    <location>
        <begin position="23"/>
        <end position="155"/>
    </location>
</feature>
<dbReference type="EMBL" id="JACIDU010000004">
    <property type="protein sequence ID" value="MBB4102862.1"/>
    <property type="molecule type" value="Genomic_DNA"/>
</dbReference>
<keyword evidence="1" id="KW-0732">Signal</keyword>
<name>A0A7W6P0J8_9HYPH</name>
<organism evidence="2 3">
    <name type="scientific">Allorhizobium borbori</name>
    <dbReference type="NCBI Taxonomy" id="485907"/>
    <lineage>
        <taxon>Bacteria</taxon>
        <taxon>Pseudomonadati</taxon>
        <taxon>Pseudomonadota</taxon>
        <taxon>Alphaproteobacteria</taxon>
        <taxon>Hyphomicrobiales</taxon>
        <taxon>Rhizobiaceae</taxon>
        <taxon>Rhizobium/Agrobacterium group</taxon>
        <taxon>Allorhizobium</taxon>
    </lineage>
</organism>
<evidence type="ECO:0000313" key="2">
    <source>
        <dbReference type="EMBL" id="MBB4102862.1"/>
    </source>
</evidence>
<dbReference type="Proteomes" id="UP000584824">
    <property type="component" value="Unassembled WGS sequence"/>
</dbReference>
<comment type="caution">
    <text evidence="2">The sequence shown here is derived from an EMBL/GenBank/DDBJ whole genome shotgun (WGS) entry which is preliminary data.</text>
</comment>
<reference evidence="2 3" key="1">
    <citation type="submission" date="2020-08" db="EMBL/GenBank/DDBJ databases">
        <title>Genomic Encyclopedia of Type Strains, Phase IV (KMG-IV): sequencing the most valuable type-strain genomes for metagenomic binning, comparative biology and taxonomic classification.</title>
        <authorList>
            <person name="Goeker M."/>
        </authorList>
    </citation>
    <scope>NUCLEOTIDE SEQUENCE [LARGE SCALE GENOMIC DNA]</scope>
    <source>
        <strain evidence="2 3">DSM 26385</strain>
    </source>
</reference>